<evidence type="ECO:0000313" key="1">
    <source>
        <dbReference type="EMBL" id="MDT0346683.1"/>
    </source>
</evidence>
<sequence>MTTASYEMTERSWVDTDATLVVRKDDLDPEAVSTRLALAPTATRLPGPDRWNPAGDPAGLWLLRCADRALGLPEQLDRVVDAVFDRAEVLRELAAEGYDVTLSVFGRVGPGAMLELPPETALRIASLGIPLELRVSNNER</sequence>
<proteinExistence type="predicted"/>
<dbReference type="Proteomes" id="UP001183246">
    <property type="component" value="Unassembled WGS sequence"/>
</dbReference>
<protein>
    <submittedName>
        <fullName evidence="1">DUF4279 domain-containing protein</fullName>
    </submittedName>
</protein>
<keyword evidence="2" id="KW-1185">Reference proteome</keyword>
<dbReference type="InterPro" id="IPR025459">
    <property type="entry name" value="DUF4279"/>
</dbReference>
<dbReference type="Pfam" id="PF14106">
    <property type="entry name" value="DUF4279"/>
    <property type="match status" value="1"/>
</dbReference>
<name>A0ABU2MYF0_9ACTN</name>
<reference evidence="2" key="1">
    <citation type="submission" date="2023-07" db="EMBL/GenBank/DDBJ databases">
        <title>30 novel species of actinomycetes from the DSMZ collection.</title>
        <authorList>
            <person name="Nouioui I."/>
        </authorList>
    </citation>
    <scope>NUCLEOTIDE SEQUENCE [LARGE SCALE GENOMIC DNA]</scope>
    <source>
        <strain evidence="2">DSM 44938</strain>
    </source>
</reference>
<dbReference type="RefSeq" id="WP_311707807.1">
    <property type="nucleotide sequence ID" value="NZ_JAVREL010000023.1"/>
</dbReference>
<dbReference type="EMBL" id="JAVREL010000023">
    <property type="protein sequence ID" value="MDT0346683.1"/>
    <property type="molecule type" value="Genomic_DNA"/>
</dbReference>
<evidence type="ECO:0000313" key="2">
    <source>
        <dbReference type="Proteomes" id="UP001183246"/>
    </source>
</evidence>
<accession>A0ABU2MYF0</accession>
<gene>
    <name evidence="1" type="ORF">RM590_29485</name>
</gene>
<comment type="caution">
    <text evidence="1">The sequence shown here is derived from an EMBL/GenBank/DDBJ whole genome shotgun (WGS) entry which is preliminary data.</text>
</comment>
<organism evidence="1 2">
    <name type="scientific">Streptomyces litchfieldiae</name>
    <dbReference type="NCBI Taxonomy" id="3075543"/>
    <lineage>
        <taxon>Bacteria</taxon>
        <taxon>Bacillati</taxon>
        <taxon>Actinomycetota</taxon>
        <taxon>Actinomycetes</taxon>
        <taxon>Kitasatosporales</taxon>
        <taxon>Streptomycetaceae</taxon>
        <taxon>Streptomyces</taxon>
    </lineage>
</organism>